<accession>A0A0B1S9L0</accession>
<evidence type="ECO:0000313" key="3">
    <source>
        <dbReference type="Proteomes" id="UP000053660"/>
    </source>
</evidence>
<proteinExistence type="predicted"/>
<reference evidence="2 3" key="1">
    <citation type="submission" date="2014-03" db="EMBL/GenBank/DDBJ databases">
        <title>Draft genome of the hookworm Oesophagostomum dentatum.</title>
        <authorList>
            <person name="Mitreva M."/>
        </authorList>
    </citation>
    <scope>NUCLEOTIDE SEQUENCE [LARGE SCALE GENOMIC DNA]</scope>
    <source>
        <strain evidence="2 3">OD-Hann</strain>
    </source>
</reference>
<dbReference type="PANTHER" id="PTHR24020:SF87">
    <property type="entry name" value="COLLAGEN ALPHA-1(VI) CHAIN-LIKE"/>
    <property type="match status" value="1"/>
</dbReference>
<evidence type="ECO:0000313" key="2">
    <source>
        <dbReference type="EMBL" id="KHJ80192.1"/>
    </source>
</evidence>
<sequence>MQGGSMLGKAVEKVTRFAFTKNRGDRPDAENLLVILTDGQSEDKIQEPVEIAKKNNLTVLVIATLEANPKYIMELAGDMDNVFHFHADPQKSLPLKLAERINTLSSIPSPPQFEPLSTIEPPTTTIRILGAHDMLTVSLPSEEYDEVTPGAEGETQRALNNTF</sequence>
<dbReference type="SUPFAM" id="SSF53300">
    <property type="entry name" value="vWA-like"/>
    <property type="match status" value="1"/>
</dbReference>
<dbReference type="OrthoDB" id="10256829at2759"/>
<evidence type="ECO:0000259" key="1">
    <source>
        <dbReference type="PROSITE" id="PS50234"/>
    </source>
</evidence>
<organism evidence="2 3">
    <name type="scientific">Oesophagostomum dentatum</name>
    <name type="common">Nodular worm</name>
    <dbReference type="NCBI Taxonomy" id="61180"/>
    <lineage>
        <taxon>Eukaryota</taxon>
        <taxon>Metazoa</taxon>
        <taxon>Ecdysozoa</taxon>
        <taxon>Nematoda</taxon>
        <taxon>Chromadorea</taxon>
        <taxon>Rhabditida</taxon>
        <taxon>Rhabditina</taxon>
        <taxon>Rhabditomorpha</taxon>
        <taxon>Strongyloidea</taxon>
        <taxon>Strongylidae</taxon>
        <taxon>Oesophagostomum</taxon>
    </lineage>
</organism>
<dbReference type="Gene3D" id="3.40.50.410">
    <property type="entry name" value="von Willebrand factor, type A domain"/>
    <property type="match status" value="1"/>
</dbReference>
<dbReference type="Proteomes" id="UP000053660">
    <property type="component" value="Unassembled WGS sequence"/>
</dbReference>
<dbReference type="AlphaFoldDB" id="A0A0B1S9L0"/>
<dbReference type="InterPro" id="IPR036465">
    <property type="entry name" value="vWFA_dom_sf"/>
</dbReference>
<feature type="domain" description="VWFA" evidence="1">
    <location>
        <begin position="1"/>
        <end position="101"/>
    </location>
</feature>
<dbReference type="InterPro" id="IPR050525">
    <property type="entry name" value="ECM_Assembly_Org"/>
</dbReference>
<dbReference type="PROSITE" id="PS50234">
    <property type="entry name" value="VWFA"/>
    <property type="match status" value="1"/>
</dbReference>
<keyword evidence="3" id="KW-1185">Reference proteome</keyword>
<gene>
    <name evidence="2" type="ORF">OESDEN_20138</name>
</gene>
<dbReference type="Pfam" id="PF00092">
    <property type="entry name" value="VWA"/>
    <property type="match status" value="1"/>
</dbReference>
<name>A0A0B1S9L0_OESDE</name>
<dbReference type="InterPro" id="IPR002035">
    <property type="entry name" value="VWF_A"/>
</dbReference>
<protein>
    <recommendedName>
        <fullName evidence="1">VWFA domain-containing protein</fullName>
    </recommendedName>
</protein>
<dbReference type="PANTHER" id="PTHR24020">
    <property type="entry name" value="COLLAGEN ALPHA"/>
    <property type="match status" value="1"/>
</dbReference>
<dbReference type="EMBL" id="KN601545">
    <property type="protein sequence ID" value="KHJ80192.1"/>
    <property type="molecule type" value="Genomic_DNA"/>
</dbReference>